<evidence type="ECO:0000256" key="8">
    <source>
        <dbReference type="ARBA" id="ARBA00022777"/>
    </source>
</evidence>
<dbReference type="PANTHER" id="PTHR43304:SF1">
    <property type="entry name" value="PAC DOMAIN-CONTAINING PROTEIN"/>
    <property type="match status" value="1"/>
</dbReference>
<dbReference type="EC" id="2.7.13.3" evidence="3"/>
<evidence type="ECO:0000256" key="4">
    <source>
        <dbReference type="ARBA" id="ARBA00022543"/>
    </source>
</evidence>
<evidence type="ECO:0000256" key="6">
    <source>
        <dbReference type="ARBA" id="ARBA00022606"/>
    </source>
</evidence>
<dbReference type="AlphaFoldDB" id="A0A5B9G044"/>
<evidence type="ECO:0000256" key="7">
    <source>
        <dbReference type="ARBA" id="ARBA00022679"/>
    </source>
</evidence>
<dbReference type="Pfam" id="PF00360">
    <property type="entry name" value="PHY"/>
    <property type="match status" value="1"/>
</dbReference>
<keyword evidence="5" id="KW-0597">Phosphoprotein</keyword>
<dbReference type="SMART" id="SM00387">
    <property type="entry name" value="HATPase_c"/>
    <property type="match status" value="1"/>
</dbReference>
<dbReference type="InterPro" id="IPR013515">
    <property type="entry name" value="Phytochrome_cen-reg"/>
</dbReference>
<dbReference type="Gene3D" id="3.30.450.40">
    <property type="match status" value="1"/>
</dbReference>
<keyword evidence="8" id="KW-0418">Kinase</keyword>
<dbReference type="SUPFAM" id="SSF55874">
    <property type="entry name" value="ATPase domain of HSP90 chaperone/DNA topoisomerase II/histidine kinase"/>
    <property type="match status" value="1"/>
</dbReference>
<dbReference type="InterPro" id="IPR016132">
    <property type="entry name" value="Phyto_chromo_attachment"/>
</dbReference>
<dbReference type="InterPro" id="IPR036097">
    <property type="entry name" value="HisK_dim/P_sf"/>
</dbReference>
<keyword evidence="6" id="KW-0716">Sensory transduction</keyword>
<dbReference type="InterPro" id="IPR003018">
    <property type="entry name" value="GAF"/>
</dbReference>
<dbReference type="GO" id="GO:0000155">
    <property type="term" value="F:phosphorelay sensor kinase activity"/>
    <property type="evidence" value="ECO:0007669"/>
    <property type="project" value="InterPro"/>
</dbReference>
<accession>A0A5B9G044</accession>
<comment type="catalytic activity">
    <reaction evidence="1">
        <text>ATP + protein L-histidine = ADP + protein N-phospho-L-histidine.</text>
        <dbReference type="EC" id="2.7.13.3"/>
    </reaction>
</comment>
<dbReference type="PROSITE" id="PS50046">
    <property type="entry name" value="PHYTOCHROME_2"/>
    <property type="match status" value="1"/>
</dbReference>
<dbReference type="SUPFAM" id="SSF55781">
    <property type="entry name" value="GAF domain-like"/>
    <property type="match status" value="2"/>
</dbReference>
<dbReference type="OrthoDB" id="9766459at2"/>
<keyword evidence="4" id="KW-0600">Photoreceptor protein</keyword>
<evidence type="ECO:0000256" key="5">
    <source>
        <dbReference type="ARBA" id="ARBA00022553"/>
    </source>
</evidence>
<evidence type="ECO:0000256" key="2">
    <source>
        <dbReference type="ARBA" id="ARBA00006402"/>
    </source>
</evidence>
<dbReference type="PRINTS" id="PR01033">
    <property type="entry name" value="PHYTOCHROME"/>
</dbReference>
<protein>
    <recommendedName>
        <fullName evidence="3">histidine kinase</fullName>
        <ecNumber evidence="3">2.7.13.3</ecNumber>
    </recommendedName>
</protein>
<dbReference type="InterPro" id="IPR001294">
    <property type="entry name" value="Phytochrome"/>
</dbReference>
<dbReference type="Gene3D" id="1.10.287.130">
    <property type="match status" value="1"/>
</dbReference>
<dbReference type="Gene3D" id="3.30.450.270">
    <property type="match status" value="1"/>
</dbReference>
<gene>
    <name evidence="13" type="ORF">FUA48_12840</name>
</gene>
<dbReference type="SUPFAM" id="SSF55785">
    <property type="entry name" value="PYP-like sensor domain (PAS domain)"/>
    <property type="match status" value="1"/>
</dbReference>
<proteinExistence type="inferred from homology"/>
<feature type="domain" description="Histidine kinase" evidence="12">
    <location>
        <begin position="531"/>
        <end position="753"/>
    </location>
</feature>
<keyword evidence="7" id="KW-0808">Transferase</keyword>
<dbReference type="InterPro" id="IPR035965">
    <property type="entry name" value="PAS-like_dom_sf"/>
</dbReference>
<dbReference type="PROSITE" id="PS50109">
    <property type="entry name" value="HIS_KIN"/>
    <property type="match status" value="1"/>
</dbReference>
<keyword evidence="10" id="KW-0675">Receptor</keyword>
<dbReference type="KEGG" id="fak:FUA48_12840"/>
<reference evidence="13 14" key="1">
    <citation type="submission" date="2019-08" db="EMBL/GenBank/DDBJ databases">
        <title>Flavobacterium alkalisoli sp. nov., isolated from rhizosphere soil of Suaeda salsa.</title>
        <authorList>
            <person name="Sun J.-Q."/>
            <person name="Xu L."/>
        </authorList>
    </citation>
    <scope>NUCLEOTIDE SEQUENCE [LARGE SCALE GENOMIC DNA]</scope>
    <source>
        <strain evidence="13 14">XS-5</strain>
    </source>
</reference>
<keyword evidence="14" id="KW-1185">Reference proteome</keyword>
<dbReference type="SUPFAM" id="SSF47384">
    <property type="entry name" value="Homodimeric domain of signal transducing histidine kinase"/>
    <property type="match status" value="1"/>
</dbReference>
<dbReference type="InterPro" id="IPR052162">
    <property type="entry name" value="Sensor_kinase/Photoreceptor"/>
</dbReference>
<organism evidence="13 14">
    <name type="scientific">Flavobacterium alkalisoli</name>
    <dbReference type="NCBI Taxonomy" id="2602769"/>
    <lineage>
        <taxon>Bacteria</taxon>
        <taxon>Pseudomonadati</taxon>
        <taxon>Bacteroidota</taxon>
        <taxon>Flavobacteriia</taxon>
        <taxon>Flavobacteriales</taxon>
        <taxon>Flavobacteriaceae</taxon>
        <taxon>Flavobacterium</taxon>
    </lineage>
</organism>
<dbReference type="EMBL" id="CP042831">
    <property type="protein sequence ID" value="QEE50427.1"/>
    <property type="molecule type" value="Genomic_DNA"/>
</dbReference>
<dbReference type="Pfam" id="PF01590">
    <property type="entry name" value="GAF"/>
    <property type="match status" value="1"/>
</dbReference>
<comment type="similarity">
    <text evidence="2">In the N-terminal section; belongs to the phytochrome family.</text>
</comment>
<name>A0A5B9G044_9FLAO</name>
<dbReference type="PANTHER" id="PTHR43304">
    <property type="entry name" value="PHYTOCHROME-LIKE PROTEIN CPH1"/>
    <property type="match status" value="1"/>
</dbReference>
<dbReference type="InterPro" id="IPR029016">
    <property type="entry name" value="GAF-like_dom_sf"/>
</dbReference>
<feature type="domain" description="Phytochrome chromophore attachment site" evidence="11">
    <location>
        <begin position="147"/>
        <end position="304"/>
    </location>
</feature>
<dbReference type="GO" id="GO:0009584">
    <property type="term" value="P:detection of visible light"/>
    <property type="evidence" value="ECO:0007669"/>
    <property type="project" value="InterPro"/>
</dbReference>
<evidence type="ECO:0000256" key="9">
    <source>
        <dbReference type="ARBA" id="ARBA00022991"/>
    </source>
</evidence>
<evidence type="ECO:0000313" key="13">
    <source>
        <dbReference type="EMBL" id="QEE50427.1"/>
    </source>
</evidence>
<evidence type="ECO:0000256" key="1">
    <source>
        <dbReference type="ARBA" id="ARBA00000085"/>
    </source>
</evidence>
<dbReference type="InterPro" id="IPR005467">
    <property type="entry name" value="His_kinase_dom"/>
</dbReference>
<dbReference type="Pfam" id="PF02518">
    <property type="entry name" value="HATPase_c"/>
    <property type="match status" value="1"/>
</dbReference>
<dbReference type="SMART" id="SM00065">
    <property type="entry name" value="GAF"/>
    <property type="match status" value="1"/>
</dbReference>
<dbReference type="CDD" id="cd00082">
    <property type="entry name" value="HisKA"/>
    <property type="match status" value="1"/>
</dbReference>
<keyword evidence="9" id="KW-0157">Chromophore</keyword>
<dbReference type="RefSeq" id="WP_147583896.1">
    <property type="nucleotide sequence ID" value="NZ_CP042831.1"/>
</dbReference>
<dbReference type="GO" id="GO:0009881">
    <property type="term" value="F:photoreceptor activity"/>
    <property type="evidence" value="ECO:0007669"/>
    <property type="project" value="UniProtKB-KW"/>
</dbReference>
<dbReference type="InterPro" id="IPR043150">
    <property type="entry name" value="Phytochrome_PHY_sf"/>
</dbReference>
<evidence type="ECO:0000259" key="12">
    <source>
        <dbReference type="PROSITE" id="PS50109"/>
    </source>
</evidence>
<sequence>MNIKDIVNREIVNLTNCEQEPIHIPGSIQPHGFLLAVNITDFNVEFCSGNSYEYIGIKHQDILGKTIDSVFGNETINNLKDYISRDLMLSASLLKLELNSKNFLCTVHKRDNHYIIEAEPASVNEKDISFEYNQTAQLLGYMHDTHTLKELCQLVAEGTRDITGYDRVMIYRFDKDYNGEVYAESVREDLEPFLGLHYPHTDIPKQARELYMQNLLRIITDVDYTPVPIYTIDNGTENNLDLSLSILRSTSPIHVQYLHNMGVGATLTISLIHQKKLWGLIACHHYSPKNLAPDLRLAAQLQGHFITSQIDIRQKNEEYELSLKTASALDKVKDITLTNATSFKELVNSKQLLELCNASGVSVLFNNSVYKSGITPDDEEIKKISSWLSTYTQNGSLHTDKLIDLLPEYKNVCENTSGIIYHSLDIENDNSIIWYRPETVKEINWAGDPNKSIEKDEKGLSPRKSFDLWKEVVKCQSSPWEKPEIDTAANYAYRLQRQINLLVITNEEQKYRKLSELLKETNSELENINWISTHDLQEPLRKIQLVSSRILSTEKNIPEKVEDAIKRMNSSANRMQTLLVDILKYTRLKHEDSNFETVDLTELIKEVVIELHETIEEKEATVNIDVLPQVQGVPFLLKQLFSNLISNSIKYSSPDRKPVVQLSAEKVPVAFNSTNRMLYKLVYVADNGIGFEQEYAESIFNIFTRLHSPLDYKGSGVGLALCKKIVQNHNGYITASGKLGEGAVISIYFPADNDEI</sequence>
<dbReference type="InterPro" id="IPR036890">
    <property type="entry name" value="HATPase_C_sf"/>
</dbReference>
<dbReference type="Gene3D" id="3.30.565.10">
    <property type="entry name" value="Histidine kinase-like ATPase, C-terminal domain"/>
    <property type="match status" value="1"/>
</dbReference>
<evidence type="ECO:0000256" key="10">
    <source>
        <dbReference type="ARBA" id="ARBA00023170"/>
    </source>
</evidence>
<evidence type="ECO:0000313" key="14">
    <source>
        <dbReference type="Proteomes" id="UP000321222"/>
    </source>
</evidence>
<dbReference type="InterPro" id="IPR003661">
    <property type="entry name" value="HisK_dim/P_dom"/>
</dbReference>
<evidence type="ECO:0000256" key="3">
    <source>
        <dbReference type="ARBA" id="ARBA00012438"/>
    </source>
</evidence>
<dbReference type="Pfam" id="PF08446">
    <property type="entry name" value="PAS_2"/>
    <property type="match status" value="1"/>
</dbReference>
<dbReference type="InterPro" id="IPR013654">
    <property type="entry name" value="PAS_2"/>
</dbReference>
<evidence type="ECO:0000259" key="11">
    <source>
        <dbReference type="PROSITE" id="PS50046"/>
    </source>
</evidence>
<dbReference type="GO" id="GO:0006355">
    <property type="term" value="P:regulation of DNA-templated transcription"/>
    <property type="evidence" value="ECO:0007669"/>
    <property type="project" value="InterPro"/>
</dbReference>
<dbReference type="Gene3D" id="3.30.450.20">
    <property type="entry name" value="PAS domain"/>
    <property type="match status" value="1"/>
</dbReference>
<dbReference type="Proteomes" id="UP000321222">
    <property type="component" value="Chromosome"/>
</dbReference>
<dbReference type="InterPro" id="IPR003594">
    <property type="entry name" value="HATPase_dom"/>
</dbReference>